<dbReference type="GeneID" id="55660080"/>
<protein>
    <submittedName>
        <fullName evidence="1">Guanylate kinase</fullName>
    </submittedName>
</protein>
<dbReference type="InterPro" id="IPR027417">
    <property type="entry name" value="P-loop_NTPase"/>
</dbReference>
<dbReference type="KEGG" id="slk:SLUN_33050"/>
<keyword evidence="2" id="KW-1185">Reference proteome</keyword>
<organism evidence="1 2">
    <name type="scientific">Streptomyces lunaelactis</name>
    <dbReference type="NCBI Taxonomy" id="1535768"/>
    <lineage>
        <taxon>Bacteria</taxon>
        <taxon>Bacillati</taxon>
        <taxon>Actinomycetota</taxon>
        <taxon>Actinomycetes</taxon>
        <taxon>Kitasatosporales</taxon>
        <taxon>Streptomycetaceae</taxon>
        <taxon>Streptomyces</taxon>
    </lineage>
</organism>
<evidence type="ECO:0000313" key="2">
    <source>
        <dbReference type="Proteomes" id="UP000244201"/>
    </source>
</evidence>
<reference evidence="1 2" key="1">
    <citation type="submission" date="2018-01" db="EMBL/GenBank/DDBJ databases">
        <title>Complete genome sequence of Streptomyces lunaelactis MM109T, a Ferroverdin A producer isolated from cave moonmilk deposits.</title>
        <authorList>
            <person name="Naome A."/>
            <person name="Martinet L."/>
            <person name="Maciejewska M."/>
            <person name="Anderssen S."/>
            <person name="Adam D."/>
            <person name="Tenconi E."/>
            <person name="Deflandre B."/>
            <person name="Arguelles-Arias A."/>
            <person name="Calusinska M."/>
            <person name="Copieters W."/>
            <person name="Karim L."/>
            <person name="Hanikenne M."/>
            <person name="Baurain D."/>
            <person name="van Wezel G."/>
            <person name="Smargiasso N."/>
            <person name="de Pauw E."/>
            <person name="Delfosse P."/>
            <person name="Rigali S."/>
        </authorList>
    </citation>
    <scope>NUCLEOTIDE SEQUENCE [LARGE SCALE GENOMIC DNA]</scope>
    <source>
        <strain evidence="1 2">MM109</strain>
    </source>
</reference>
<accession>A0A2R4TB09</accession>
<dbReference type="EMBL" id="CP026304">
    <property type="protein sequence ID" value="AVZ76320.1"/>
    <property type="molecule type" value="Genomic_DNA"/>
</dbReference>
<name>A0A2R4TB09_9ACTN</name>
<dbReference type="AlphaFoldDB" id="A0A2R4TB09"/>
<keyword evidence="1" id="KW-0418">Kinase</keyword>
<dbReference type="SUPFAM" id="SSF52540">
    <property type="entry name" value="P-loop containing nucleoside triphosphate hydrolases"/>
    <property type="match status" value="1"/>
</dbReference>
<proteinExistence type="predicted"/>
<dbReference type="GO" id="GO:0016301">
    <property type="term" value="F:kinase activity"/>
    <property type="evidence" value="ECO:0007669"/>
    <property type="project" value="UniProtKB-KW"/>
</dbReference>
<keyword evidence="1" id="KW-0808">Transferase</keyword>
<dbReference type="RefSeq" id="WP_108153608.1">
    <property type="nucleotide sequence ID" value="NZ_CP026304.1"/>
</dbReference>
<gene>
    <name evidence="1" type="ORF">SLUN_33050</name>
</gene>
<dbReference type="Gene3D" id="3.40.50.300">
    <property type="entry name" value="P-loop containing nucleotide triphosphate hydrolases"/>
    <property type="match status" value="1"/>
</dbReference>
<evidence type="ECO:0000313" key="1">
    <source>
        <dbReference type="EMBL" id="AVZ76320.1"/>
    </source>
</evidence>
<sequence length="214" mass="23812">MSAIVLYGPPTAGKDTVTAALRSADPRFESVIKLKHGSGRSAGYRFVTAEELDDLRHQGRIIVETRRYGNIYAVDDLSLTQPQERGLIPVTHIGNVTDMRTLLDRSRATSWLRVLLWVPRNVCEARSRERGDTDTPKRLNAWDETAQDVLDSDVRDLFDLVVRTDRTDPETAAKQIAHALEGAPDVLSTEELFATLGLGTDESGARRSATRRRA</sequence>
<dbReference type="Proteomes" id="UP000244201">
    <property type="component" value="Chromosome"/>
</dbReference>
<dbReference type="OrthoDB" id="3575979at2"/>